<reference evidence="1 2" key="1">
    <citation type="journal article" date="2024" name="ISME J.">
        <title>Tailless and filamentous prophages are predominant in marine Vibrio.</title>
        <authorList>
            <person name="Steensen K."/>
            <person name="Seneca J."/>
            <person name="Bartlau N."/>
            <person name="Yu X.A."/>
            <person name="Hussain F.A."/>
            <person name="Polz M.F."/>
        </authorList>
    </citation>
    <scope>NUCLEOTIDE SEQUENCE [LARGE SCALE GENOMIC DNA]</scope>
    <source>
        <strain evidence="1 2">10N.222.51.A1</strain>
    </source>
</reference>
<evidence type="ECO:0000313" key="1">
    <source>
        <dbReference type="EMBL" id="MFA0570467.1"/>
    </source>
</evidence>
<dbReference type="Proteomes" id="UP001570417">
    <property type="component" value="Unassembled WGS sequence"/>
</dbReference>
<sequence length="167" mass="19173">MSAVIKTTTPFTIKEVLFSALATLGAEPVSVTAENINRFRQRSNVTIGDIITNRRDYNGLQLFCFNGDVWQLQHDQDEYATRIVSVTQKQYQSVSRFLNELNVAYQGCYKVHLDNIAALERQRIEQERIDRIAEARQQAIDKAIQQGYSVKEKHIRGKIQLVLTRSV</sequence>
<protein>
    <submittedName>
        <fullName evidence="1">Uncharacterized protein</fullName>
    </submittedName>
</protein>
<evidence type="ECO:0000313" key="2">
    <source>
        <dbReference type="Proteomes" id="UP001570417"/>
    </source>
</evidence>
<name>A0ABV4NG90_9VIBR</name>
<keyword evidence="2" id="KW-1185">Reference proteome</keyword>
<comment type="caution">
    <text evidence="1">The sequence shown here is derived from an EMBL/GenBank/DDBJ whole genome shotgun (WGS) entry which is preliminary data.</text>
</comment>
<dbReference type="RefSeq" id="WP_372267948.1">
    <property type="nucleotide sequence ID" value="NZ_JBFRUW010000084.1"/>
</dbReference>
<dbReference type="EMBL" id="JBFRUW010000084">
    <property type="protein sequence ID" value="MFA0570467.1"/>
    <property type="molecule type" value="Genomic_DNA"/>
</dbReference>
<accession>A0ABV4NG90</accession>
<gene>
    <name evidence="1" type="ORF">AB4566_19555</name>
</gene>
<organism evidence="1 2">
    <name type="scientific">Vibrio gallaecicus</name>
    <dbReference type="NCBI Taxonomy" id="552386"/>
    <lineage>
        <taxon>Bacteria</taxon>
        <taxon>Pseudomonadati</taxon>
        <taxon>Pseudomonadota</taxon>
        <taxon>Gammaproteobacteria</taxon>
        <taxon>Vibrionales</taxon>
        <taxon>Vibrionaceae</taxon>
        <taxon>Vibrio</taxon>
    </lineage>
</organism>
<proteinExistence type="predicted"/>